<keyword evidence="10" id="KW-1185">Reference proteome</keyword>
<evidence type="ECO:0000313" key="9">
    <source>
        <dbReference type="EMBL" id="SHI94004.1"/>
    </source>
</evidence>
<dbReference type="PROSITE" id="PS50850">
    <property type="entry name" value="MFS"/>
    <property type="match status" value="1"/>
</dbReference>
<dbReference type="PRINTS" id="PR01036">
    <property type="entry name" value="TCRTETB"/>
</dbReference>
<keyword evidence="6 7" id="KW-0472">Membrane</keyword>
<evidence type="ECO:0000259" key="8">
    <source>
        <dbReference type="PROSITE" id="PS50850"/>
    </source>
</evidence>
<dbReference type="CDD" id="cd17503">
    <property type="entry name" value="MFS_LmrB_MDR_like"/>
    <property type="match status" value="1"/>
</dbReference>
<dbReference type="AlphaFoldDB" id="A0A1M6F8C1"/>
<evidence type="ECO:0000256" key="7">
    <source>
        <dbReference type="SAM" id="Phobius"/>
    </source>
</evidence>
<dbReference type="Gene3D" id="1.20.1250.20">
    <property type="entry name" value="MFS general substrate transporter like domains"/>
    <property type="match status" value="1"/>
</dbReference>
<evidence type="ECO:0000313" key="10">
    <source>
        <dbReference type="Proteomes" id="UP000184310"/>
    </source>
</evidence>
<sequence>MNKTGSISKRERNLIVIIIIVGSFLTSLNQTVLTSALPTIMKDFNIDANIGQWLTTVYLLILGVIIPTTAFLVNKISTRKLYISALGLFLLGCIFSICAKNISVMIISRIIQAIGAGVLAQLVQVVILNLYPKENRGKAMGIYGLTVGFAPAVGPTFSGFIIDFSGWRSLFYMLAIISLLDIIVAIFALKNVGETNDDNKLDIISVILSTLGFGGILIGASNQGSYGWESRLTYIPLIVGIMSIICFTLRQIKIKNPLLELEVFKSRDFTVSTILICIAYAAMMSATILLSIYIQSLRGYSAVTSGLVMLPGSFLFAILSPVTGRLLDKYGPRVLCILGMISFGVGTFTFSYLGENTSLIYVTIMFCLRMLGLVAIWSPLTTWGINSLEKEYISHGIAINNTLRQVSGAIGSAILITLMTNAAKSSNVNSHVAASIHGMNVSFRIAGILIAIGLVGIILYIKDEKVEEEYNISNIIQEEA</sequence>
<feature type="transmembrane region" description="Helical" evidence="7">
    <location>
        <begin position="170"/>
        <end position="189"/>
    </location>
</feature>
<accession>A0A1M6F8C1</accession>
<feature type="transmembrane region" description="Helical" evidence="7">
    <location>
        <begin position="334"/>
        <end position="353"/>
    </location>
</feature>
<proteinExistence type="predicted"/>
<feature type="transmembrane region" description="Helical" evidence="7">
    <location>
        <begin position="53"/>
        <end position="74"/>
    </location>
</feature>
<protein>
    <submittedName>
        <fullName evidence="9">Drug resistance transporter, EmrB/QacA subfamily</fullName>
    </submittedName>
</protein>
<feature type="transmembrane region" description="Helical" evidence="7">
    <location>
        <begin position="143"/>
        <end position="164"/>
    </location>
</feature>
<feature type="domain" description="Major facilitator superfamily (MFS) profile" evidence="8">
    <location>
        <begin position="15"/>
        <end position="465"/>
    </location>
</feature>
<keyword evidence="2" id="KW-0813">Transport</keyword>
<dbReference type="OrthoDB" id="102502at2"/>
<keyword evidence="4 7" id="KW-0812">Transmembrane</keyword>
<dbReference type="InterPro" id="IPR020846">
    <property type="entry name" value="MFS_dom"/>
</dbReference>
<keyword evidence="5 7" id="KW-1133">Transmembrane helix</keyword>
<dbReference type="InterPro" id="IPR004638">
    <property type="entry name" value="EmrB-like"/>
</dbReference>
<feature type="transmembrane region" description="Helical" evidence="7">
    <location>
        <begin position="81"/>
        <end position="104"/>
    </location>
</feature>
<comment type="subcellular location">
    <subcellularLocation>
        <location evidence="1">Cell membrane</location>
        <topology evidence="1">Multi-pass membrane protein</topology>
    </subcellularLocation>
</comment>
<dbReference type="InterPro" id="IPR036259">
    <property type="entry name" value="MFS_trans_sf"/>
</dbReference>
<feature type="transmembrane region" description="Helical" evidence="7">
    <location>
        <begin position="359"/>
        <end position="385"/>
    </location>
</feature>
<organism evidence="9 10">
    <name type="scientific">Clostridium cavendishii DSM 21758</name>
    <dbReference type="NCBI Taxonomy" id="1121302"/>
    <lineage>
        <taxon>Bacteria</taxon>
        <taxon>Bacillati</taxon>
        <taxon>Bacillota</taxon>
        <taxon>Clostridia</taxon>
        <taxon>Eubacteriales</taxon>
        <taxon>Clostridiaceae</taxon>
        <taxon>Clostridium</taxon>
    </lineage>
</organism>
<feature type="transmembrane region" description="Helical" evidence="7">
    <location>
        <begin position="269"/>
        <end position="294"/>
    </location>
</feature>
<dbReference type="InterPro" id="IPR011701">
    <property type="entry name" value="MFS"/>
</dbReference>
<feature type="transmembrane region" description="Helical" evidence="7">
    <location>
        <begin position="443"/>
        <end position="461"/>
    </location>
</feature>
<dbReference type="PANTHER" id="PTHR42718:SF24">
    <property type="entry name" value="MAJOR FACILITATOR SUPERFAMILY (MFS) PROFILE DOMAIN-CONTAINING PROTEIN"/>
    <property type="match status" value="1"/>
</dbReference>
<feature type="transmembrane region" description="Helical" evidence="7">
    <location>
        <begin position="300"/>
        <end position="322"/>
    </location>
</feature>
<dbReference type="NCBIfam" id="TIGR00711">
    <property type="entry name" value="efflux_EmrB"/>
    <property type="match status" value="1"/>
</dbReference>
<dbReference type="PANTHER" id="PTHR42718">
    <property type="entry name" value="MAJOR FACILITATOR SUPERFAMILY MULTIDRUG TRANSPORTER MFSC"/>
    <property type="match status" value="1"/>
</dbReference>
<evidence type="ECO:0000256" key="5">
    <source>
        <dbReference type="ARBA" id="ARBA00022989"/>
    </source>
</evidence>
<feature type="transmembrane region" description="Helical" evidence="7">
    <location>
        <begin position="12"/>
        <end position="33"/>
    </location>
</feature>
<dbReference type="GO" id="GO:0005886">
    <property type="term" value="C:plasma membrane"/>
    <property type="evidence" value="ECO:0007669"/>
    <property type="project" value="UniProtKB-SubCell"/>
</dbReference>
<feature type="transmembrane region" description="Helical" evidence="7">
    <location>
        <begin position="232"/>
        <end position="249"/>
    </location>
</feature>
<evidence type="ECO:0000256" key="6">
    <source>
        <dbReference type="ARBA" id="ARBA00023136"/>
    </source>
</evidence>
<feature type="transmembrane region" description="Helical" evidence="7">
    <location>
        <begin position="201"/>
        <end position="220"/>
    </location>
</feature>
<reference evidence="9 10" key="1">
    <citation type="submission" date="2016-11" db="EMBL/GenBank/DDBJ databases">
        <authorList>
            <person name="Jaros S."/>
            <person name="Januszkiewicz K."/>
            <person name="Wedrychowicz H."/>
        </authorList>
    </citation>
    <scope>NUCLEOTIDE SEQUENCE [LARGE SCALE GENOMIC DNA]</scope>
    <source>
        <strain evidence="9 10">DSM 21758</strain>
    </source>
</reference>
<evidence type="ECO:0000256" key="4">
    <source>
        <dbReference type="ARBA" id="ARBA00022692"/>
    </source>
</evidence>
<dbReference type="SUPFAM" id="SSF103473">
    <property type="entry name" value="MFS general substrate transporter"/>
    <property type="match status" value="1"/>
</dbReference>
<dbReference type="Proteomes" id="UP000184310">
    <property type="component" value="Unassembled WGS sequence"/>
</dbReference>
<keyword evidence="3" id="KW-1003">Cell membrane</keyword>
<gene>
    <name evidence="9" type="ORF">SAMN02745163_01064</name>
</gene>
<name>A0A1M6F8C1_9CLOT</name>
<evidence type="ECO:0000256" key="1">
    <source>
        <dbReference type="ARBA" id="ARBA00004651"/>
    </source>
</evidence>
<feature type="transmembrane region" description="Helical" evidence="7">
    <location>
        <begin position="110"/>
        <end position="131"/>
    </location>
</feature>
<dbReference type="RefSeq" id="WP_072985629.1">
    <property type="nucleotide sequence ID" value="NZ_FQZB01000005.1"/>
</dbReference>
<feature type="transmembrane region" description="Helical" evidence="7">
    <location>
        <begin position="406"/>
        <end position="423"/>
    </location>
</feature>
<dbReference type="EMBL" id="FQZB01000005">
    <property type="protein sequence ID" value="SHI94004.1"/>
    <property type="molecule type" value="Genomic_DNA"/>
</dbReference>
<dbReference type="Gene3D" id="1.20.1720.10">
    <property type="entry name" value="Multidrug resistance protein D"/>
    <property type="match status" value="1"/>
</dbReference>
<evidence type="ECO:0000256" key="2">
    <source>
        <dbReference type="ARBA" id="ARBA00022448"/>
    </source>
</evidence>
<evidence type="ECO:0000256" key="3">
    <source>
        <dbReference type="ARBA" id="ARBA00022475"/>
    </source>
</evidence>
<dbReference type="STRING" id="1121302.SAMN02745163_01064"/>
<dbReference type="GO" id="GO:0022857">
    <property type="term" value="F:transmembrane transporter activity"/>
    <property type="evidence" value="ECO:0007669"/>
    <property type="project" value="InterPro"/>
</dbReference>
<dbReference type="Pfam" id="PF07690">
    <property type="entry name" value="MFS_1"/>
    <property type="match status" value="1"/>
</dbReference>